<dbReference type="GO" id="GO:0000287">
    <property type="term" value="F:magnesium ion binding"/>
    <property type="evidence" value="ECO:0007669"/>
    <property type="project" value="TreeGrafter"/>
</dbReference>
<dbReference type="Gene3D" id="3.30.1240.10">
    <property type="match status" value="1"/>
</dbReference>
<evidence type="ECO:0000313" key="1">
    <source>
        <dbReference type="EMBL" id="GIM45542.1"/>
    </source>
</evidence>
<accession>A0AAV4LCJ8</accession>
<dbReference type="AlphaFoldDB" id="A0AAV4LCJ8"/>
<reference evidence="1" key="1">
    <citation type="journal article" date="2023" name="Int. J. Syst. Evol. Microbiol.">
        <title>Collibacillus ludicampi gen. nov., sp. nov., a new soil bacterium of the family Alicyclobacillaceae.</title>
        <authorList>
            <person name="Jojima T."/>
            <person name="Ioku Y."/>
            <person name="Fukuta Y."/>
            <person name="Shirasaka N."/>
            <person name="Matsumura Y."/>
            <person name="Mori M."/>
        </authorList>
    </citation>
    <scope>NUCLEOTIDE SEQUENCE</scope>
    <source>
        <strain evidence="1">TP075</strain>
    </source>
</reference>
<protein>
    <submittedName>
        <fullName evidence="1">Uncharacterized protein</fullName>
    </submittedName>
</protein>
<dbReference type="Pfam" id="PF08282">
    <property type="entry name" value="Hydrolase_3"/>
    <property type="match status" value="1"/>
</dbReference>
<dbReference type="Proteomes" id="UP001057291">
    <property type="component" value="Unassembled WGS sequence"/>
</dbReference>
<gene>
    <name evidence="1" type="ORF">DNHGIG_10910</name>
</gene>
<sequence length="210" mass="23833">MSLNKELLVSLVRKLILFPHVRIYMDCSDHTLWVSNEEALTDPFVKQEHLQPRLWRNVQEVLEAGDILKLGMKLIDTPADIIKQIAEILSSYAAAYPRSMRWCYSSHNYIEVMPAGVSKWFGIQKSQQLLGMSDSKIYTIGDHFNDLEMIQNADLGVAMGNAVEEVKQKAAYTIGHVTEDAVAYFLTDVMRNESPVPYPPSSRREAVSRS</sequence>
<proteinExistence type="predicted"/>
<dbReference type="NCBIfam" id="TIGR01484">
    <property type="entry name" value="HAD-SF-IIB"/>
    <property type="match status" value="1"/>
</dbReference>
<organism evidence="1 2">
    <name type="scientific">Collibacillus ludicampi</name>
    <dbReference type="NCBI Taxonomy" id="2771369"/>
    <lineage>
        <taxon>Bacteria</taxon>
        <taxon>Bacillati</taxon>
        <taxon>Bacillota</taxon>
        <taxon>Bacilli</taxon>
        <taxon>Bacillales</taxon>
        <taxon>Alicyclobacillaceae</taxon>
        <taxon>Collibacillus</taxon>
    </lineage>
</organism>
<dbReference type="PANTHER" id="PTHR10000">
    <property type="entry name" value="PHOSPHOSERINE PHOSPHATASE"/>
    <property type="match status" value="1"/>
</dbReference>
<evidence type="ECO:0000313" key="2">
    <source>
        <dbReference type="Proteomes" id="UP001057291"/>
    </source>
</evidence>
<dbReference type="Gene3D" id="3.40.50.1000">
    <property type="entry name" value="HAD superfamily/HAD-like"/>
    <property type="match status" value="1"/>
</dbReference>
<comment type="caution">
    <text evidence="1">The sequence shown here is derived from an EMBL/GenBank/DDBJ whole genome shotgun (WGS) entry which is preliminary data.</text>
</comment>
<dbReference type="EMBL" id="BOQE01000001">
    <property type="protein sequence ID" value="GIM45542.1"/>
    <property type="molecule type" value="Genomic_DNA"/>
</dbReference>
<dbReference type="GO" id="GO:0005829">
    <property type="term" value="C:cytosol"/>
    <property type="evidence" value="ECO:0007669"/>
    <property type="project" value="TreeGrafter"/>
</dbReference>
<dbReference type="SUPFAM" id="SSF56784">
    <property type="entry name" value="HAD-like"/>
    <property type="match status" value="1"/>
</dbReference>
<dbReference type="InterPro" id="IPR036412">
    <property type="entry name" value="HAD-like_sf"/>
</dbReference>
<keyword evidence="2" id="KW-1185">Reference proteome</keyword>
<dbReference type="InterPro" id="IPR006379">
    <property type="entry name" value="HAD-SF_hydro_IIB"/>
</dbReference>
<dbReference type="GO" id="GO:0016791">
    <property type="term" value="F:phosphatase activity"/>
    <property type="evidence" value="ECO:0007669"/>
    <property type="project" value="TreeGrafter"/>
</dbReference>
<name>A0AAV4LCJ8_9BACL</name>
<dbReference type="InterPro" id="IPR023214">
    <property type="entry name" value="HAD_sf"/>
</dbReference>
<dbReference type="PANTHER" id="PTHR10000:SF8">
    <property type="entry name" value="HAD SUPERFAMILY HYDROLASE-LIKE, TYPE 3"/>
    <property type="match status" value="1"/>
</dbReference>